<sequence length="103" mass="11633">MNANLKQVHPDDSRLTPRDETLKAVQLRSVRAVPQINALDRDEYGPIPFVMIRGAWLRGLGFEVGSEIRIEGRVDEITVRPNWRDAPPENAKVLAVRYGEVAD</sequence>
<evidence type="ECO:0000313" key="3">
    <source>
        <dbReference type="Proteomes" id="UP001305421"/>
    </source>
</evidence>
<evidence type="ECO:0000259" key="1">
    <source>
        <dbReference type="Pfam" id="PF08845"/>
    </source>
</evidence>
<dbReference type="InterPro" id="IPR014944">
    <property type="entry name" value="Toxin_SymE-like"/>
</dbReference>
<reference evidence="2 3" key="1">
    <citation type="submission" date="2022-12" db="EMBL/GenBank/DDBJ databases">
        <title>Two new species, Stenotrophomonas aracearum and Stenotrophomonas oahuensis, isolated from Anthurium (Araceae family) in Hawaii.</title>
        <authorList>
            <person name="Chunag S.C."/>
            <person name="Dobhal S."/>
            <person name="Alvarez A."/>
            <person name="Arif M."/>
        </authorList>
    </citation>
    <scope>NUCLEOTIDE SEQUENCE [LARGE SCALE GENOMIC DNA]</scope>
    <source>
        <strain evidence="2 3">A5588</strain>
    </source>
</reference>
<dbReference type="RefSeq" id="WP_311183338.1">
    <property type="nucleotide sequence ID" value="NZ_CP115543.1"/>
</dbReference>
<dbReference type="Proteomes" id="UP001305421">
    <property type="component" value="Chromosome"/>
</dbReference>
<dbReference type="EMBL" id="CP115543">
    <property type="protein sequence ID" value="WNH48826.1"/>
    <property type="molecule type" value="Genomic_DNA"/>
</dbReference>
<name>A0ABY9YDX0_9GAMM</name>
<organism evidence="2 3">
    <name type="scientific">Stenotrophomonas aracearum</name>
    <dbReference type="NCBI Taxonomy" id="3003272"/>
    <lineage>
        <taxon>Bacteria</taxon>
        <taxon>Pseudomonadati</taxon>
        <taxon>Pseudomonadota</taxon>
        <taxon>Gammaproteobacteria</taxon>
        <taxon>Lysobacterales</taxon>
        <taxon>Lysobacteraceae</taxon>
        <taxon>Stenotrophomonas</taxon>
    </lineage>
</organism>
<accession>A0ABY9YDX0</accession>
<protein>
    <submittedName>
        <fullName evidence="2">SymE family type I addiction module toxin</fullName>
    </submittedName>
</protein>
<gene>
    <name evidence="2" type="ORF">PDM28_00375</name>
</gene>
<dbReference type="Pfam" id="PF08845">
    <property type="entry name" value="SymE_toxin"/>
    <property type="match status" value="1"/>
</dbReference>
<keyword evidence="3" id="KW-1185">Reference proteome</keyword>
<proteinExistence type="predicted"/>
<feature type="domain" description="Toxin SymE-like" evidence="1">
    <location>
        <begin position="42"/>
        <end position="81"/>
    </location>
</feature>
<evidence type="ECO:0000313" key="2">
    <source>
        <dbReference type="EMBL" id="WNH48826.1"/>
    </source>
</evidence>